<dbReference type="InterPro" id="IPR027417">
    <property type="entry name" value="P-loop_NTPase"/>
</dbReference>
<dbReference type="PANTHER" id="PTHR47691">
    <property type="entry name" value="REGULATOR-RELATED"/>
    <property type="match status" value="1"/>
</dbReference>
<dbReference type="Gene3D" id="1.20.930.20">
    <property type="entry name" value="Adaptor protein Cbl, N-terminal domain"/>
    <property type="match status" value="1"/>
</dbReference>
<dbReference type="EMBL" id="JAWWNJ010000001">
    <property type="protein sequence ID" value="KAK7063425.1"/>
    <property type="molecule type" value="Genomic_DNA"/>
</dbReference>
<dbReference type="Gene3D" id="1.25.40.10">
    <property type="entry name" value="Tetratricopeptide repeat domain"/>
    <property type="match status" value="2"/>
</dbReference>
<dbReference type="SUPFAM" id="SSF48452">
    <property type="entry name" value="TPR-like"/>
    <property type="match status" value="2"/>
</dbReference>
<dbReference type="InterPro" id="IPR059179">
    <property type="entry name" value="MLKL-like_MCAfunc"/>
</dbReference>
<protein>
    <submittedName>
        <fullName evidence="2">NB-ARC domain-containing protein</fullName>
    </submittedName>
</protein>
<reference evidence="2 3" key="1">
    <citation type="journal article" date="2024" name="J Genomics">
        <title>Draft genome sequencing and assembly of Favolaschia claudopus CIRM-BRFM 2984 isolated from oak limbs.</title>
        <authorList>
            <person name="Navarro D."/>
            <person name="Drula E."/>
            <person name="Chaduli D."/>
            <person name="Cazenave R."/>
            <person name="Ahrendt S."/>
            <person name="Wang J."/>
            <person name="Lipzen A."/>
            <person name="Daum C."/>
            <person name="Barry K."/>
            <person name="Grigoriev I.V."/>
            <person name="Favel A."/>
            <person name="Rosso M.N."/>
            <person name="Martin F."/>
        </authorList>
    </citation>
    <scope>NUCLEOTIDE SEQUENCE [LARGE SCALE GENOMIC DNA]</scope>
    <source>
        <strain evidence="2 3">CIRM-BRFM 2984</strain>
    </source>
</reference>
<dbReference type="Pfam" id="PF20703">
    <property type="entry name" value="nSTAND1"/>
    <property type="match status" value="1"/>
</dbReference>
<dbReference type="SUPFAM" id="SSF52540">
    <property type="entry name" value="P-loop containing nucleoside triphosphate hydrolases"/>
    <property type="match status" value="1"/>
</dbReference>
<dbReference type="PANTHER" id="PTHR47691:SF3">
    <property type="entry name" value="HTH-TYPE TRANSCRIPTIONAL REGULATOR RV0890C-RELATED"/>
    <property type="match status" value="1"/>
</dbReference>
<keyword evidence="3" id="KW-1185">Reference proteome</keyword>
<sequence>MQPQHTTRLEKLVGYIGLAASTAKTLTDIHGLPFLSIAATIALSIADASKTIRANKDQHLEILAQIHEIFFSIIILASDCEMPGMVAPSVLHSIAKFTENLQKLYNCIQAQQRMGKFKQLLKHSDNATQLEICRKEFQASLHEFRVHIRVISGKDQEKFYQDAEQQHQQLLEVLAANPTITDSESVPASLRDLNDSTTSLSLLPSTPQIFHGRDSEMGDILEMLKQDAPRIAILGPGGIGKTSVAAAILNHPDIVMQFPHRHFVPCHSSPTCADLVSNIASHIGVDKATNLSRKIMRLFTSREKPSLLILDNFETPWEPQSSRSEVEEFLSSLAAISALAIVLTVRGAERPPGVRWTRPFLPPLQPLDDAAALQTFMDIADAHHNEDAIRQVLALTANLPLAVNLIANIVSDEGCETTLNRWAIESTRVVSDGYDKKSSLDISIMLSFSSSRMTVDAQNLLGLLSTLPDGLSDADLLQAVLPLPNVFSSKSTLMRTALAYLGKDGRLRVLNPIAEHIRTIHPPPPGFSYSLRTYFHEMLNLWKNFDELLPTGAISQITANLGNLNIALKDALQTDSYDDAVETLYSVLSLDDFCFRTNRVSSPLMQLLNEKIDAWRDHPVYSEFLIHNIGHAAHAPVANGEAQCISGTEYFEDRDPMQKARWFNGVGIYHRMQRNDITKALDSHHTALALADSVRCPSLVARKAITSISMILLKKGNHTEAQQYASKAQEYAQQLGDIPGESYAMCIEAKCWMALSDFRRASSLCATSRVLLANTGLKGGTLDIFVQQQQAEIHFLKTEYSEAQRIHQSMIESTPEDHQPTVGVVFSRLNLALIMTATRGDEETVKKHLAICSHHFSKTFAYPTGKLYCDMAYADLHLRAGNLAEAGALLQKCYKAARGKVEEGATFTLERLSDLSNKLFDVPTTLCWVGVYLASALKSKDKLATMKAFRCLAEISAADGDAETAFNLFEVAVDGFTFMDVHRWRGICMVRMGDILIQRGEHKTAAEFWTEGRDSLARCLQAKEVAEVERKLEMFREHAPAVSSN</sequence>
<dbReference type="InterPro" id="IPR036537">
    <property type="entry name" value="Adaptor_Cbl_N_dom_sf"/>
</dbReference>
<dbReference type="GO" id="GO:0007166">
    <property type="term" value="P:cell surface receptor signaling pathway"/>
    <property type="evidence" value="ECO:0007669"/>
    <property type="project" value="InterPro"/>
</dbReference>
<proteinExistence type="predicted"/>
<dbReference type="InterPro" id="IPR049052">
    <property type="entry name" value="nSTAND1"/>
</dbReference>
<name>A0AAW0EG36_9AGAR</name>
<evidence type="ECO:0000259" key="1">
    <source>
        <dbReference type="Pfam" id="PF20703"/>
    </source>
</evidence>
<dbReference type="CDD" id="cd21037">
    <property type="entry name" value="MLKL_NTD"/>
    <property type="match status" value="1"/>
</dbReference>
<evidence type="ECO:0000313" key="3">
    <source>
        <dbReference type="Proteomes" id="UP001362999"/>
    </source>
</evidence>
<feature type="domain" description="Novel STAND NTPase 1" evidence="1">
    <location>
        <begin position="207"/>
        <end position="346"/>
    </location>
</feature>
<gene>
    <name evidence="2" type="ORF">R3P38DRAFT_2756362</name>
</gene>
<dbReference type="Gene3D" id="3.40.50.300">
    <property type="entry name" value="P-loop containing nucleotide triphosphate hydrolases"/>
    <property type="match status" value="1"/>
</dbReference>
<dbReference type="AlphaFoldDB" id="A0AAW0EG36"/>
<accession>A0AAW0EG36</accession>
<dbReference type="PRINTS" id="PR00364">
    <property type="entry name" value="DISEASERSIST"/>
</dbReference>
<evidence type="ECO:0000313" key="2">
    <source>
        <dbReference type="EMBL" id="KAK7063425.1"/>
    </source>
</evidence>
<organism evidence="2 3">
    <name type="scientific">Favolaschia claudopus</name>
    <dbReference type="NCBI Taxonomy" id="2862362"/>
    <lineage>
        <taxon>Eukaryota</taxon>
        <taxon>Fungi</taxon>
        <taxon>Dikarya</taxon>
        <taxon>Basidiomycota</taxon>
        <taxon>Agaricomycotina</taxon>
        <taxon>Agaricomycetes</taxon>
        <taxon>Agaricomycetidae</taxon>
        <taxon>Agaricales</taxon>
        <taxon>Marasmiineae</taxon>
        <taxon>Mycenaceae</taxon>
        <taxon>Favolaschia</taxon>
    </lineage>
</organism>
<dbReference type="InterPro" id="IPR011990">
    <property type="entry name" value="TPR-like_helical_dom_sf"/>
</dbReference>
<comment type="caution">
    <text evidence="2">The sequence shown here is derived from an EMBL/GenBank/DDBJ whole genome shotgun (WGS) entry which is preliminary data.</text>
</comment>
<dbReference type="Proteomes" id="UP001362999">
    <property type="component" value="Unassembled WGS sequence"/>
</dbReference>